<organism evidence="1 2">
    <name type="scientific">Candidatus Accumulibacter phosphatis</name>
    <dbReference type="NCBI Taxonomy" id="327160"/>
    <lineage>
        <taxon>Bacteria</taxon>
        <taxon>Pseudomonadati</taxon>
        <taxon>Pseudomonadota</taxon>
        <taxon>Betaproteobacteria</taxon>
        <taxon>Candidatus Accumulibacter</taxon>
    </lineage>
</organism>
<proteinExistence type="predicted"/>
<dbReference type="RefSeq" id="WP_169068247.1">
    <property type="nucleotide sequence ID" value="NZ_SPMY01000070.1"/>
</dbReference>
<dbReference type="EMBL" id="SPMY01000070">
    <property type="protein sequence ID" value="NMQ29793.1"/>
    <property type="molecule type" value="Genomic_DNA"/>
</dbReference>
<evidence type="ECO:0000313" key="2">
    <source>
        <dbReference type="Proteomes" id="UP000749010"/>
    </source>
</evidence>
<dbReference type="Proteomes" id="UP000749010">
    <property type="component" value="Unassembled WGS sequence"/>
</dbReference>
<protein>
    <submittedName>
        <fullName evidence="1">Uncharacterized protein</fullName>
    </submittedName>
</protein>
<evidence type="ECO:0000313" key="1">
    <source>
        <dbReference type="EMBL" id="NMQ29793.1"/>
    </source>
</evidence>
<comment type="caution">
    <text evidence="1">The sequence shown here is derived from an EMBL/GenBank/DDBJ whole genome shotgun (WGS) entry which is preliminary data.</text>
</comment>
<name>A0ABX1U4L0_9PROT</name>
<keyword evidence="2" id="KW-1185">Reference proteome</keyword>
<gene>
    <name evidence="1" type="ORF">E4Q23_19715</name>
</gene>
<reference evidence="1 2" key="1">
    <citation type="submission" date="2019-03" db="EMBL/GenBank/DDBJ databases">
        <title>Metabolic reconstructions from genomes of highly enriched 'Candidatus Accumulibacter' and 'Candidatus Competibacter' bioreactor populations.</title>
        <authorList>
            <person name="Annavajhala M.K."/>
            <person name="Welles L."/>
            <person name="Abbas B."/>
            <person name="Sorokin D."/>
            <person name="Park H."/>
            <person name="Van Loosdrecht M."/>
            <person name="Chandran K."/>
        </authorList>
    </citation>
    <scope>NUCLEOTIDE SEQUENCE [LARGE SCALE GENOMIC DNA]</scope>
    <source>
        <strain evidence="1 2">SBR_S</strain>
    </source>
</reference>
<accession>A0ABX1U4L0</accession>
<sequence>MNTFFSRLIFQPGQMLRFWLVIISTATPFPCMGAETVQFSSEECYREYFPLALGLPSGAIPTEVEFYCAAPWDMAVFEGVRSALKDAHFNEVEAIVSTVSPTKAIILRQTLSMAYEAADNGPPGMGATYRIYKFLPWLHALKIKSSDAEVVSKFFGEKDVAALRSAAEHIDWNQRVLLKGHKPGTETTLTSSTRLLDLTAFILSFRKQ</sequence>